<dbReference type="EMBL" id="VTPC01000751">
    <property type="protein sequence ID" value="KAF2904515.1"/>
    <property type="molecule type" value="Genomic_DNA"/>
</dbReference>
<keyword evidence="1" id="KW-1015">Disulfide bond</keyword>
<organism evidence="4 5">
    <name type="scientific">Ignelater luminosus</name>
    <name type="common">Cucubano</name>
    <name type="synonym">Pyrophorus luminosus</name>
    <dbReference type="NCBI Taxonomy" id="2038154"/>
    <lineage>
        <taxon>Eukaryota</taxon>
        <taxon>Metazoa</taxon>
        <taxon>Ecdysozoa</taxon>
        <taxon>Arthropoda</taxon>
        <taxon>Hexapoda</taxon>
        <taxon>Insecta</taxon>
        <taxon>Pterygota</taxon>
        <taxon>Neoptera</taxon>
        <taxon>Endopterygota</taxon>
        <taxon>Coleoptera</taxon>
        <taxon>Polyphaga</taxon>
        <taxon>Elateriformia</taxon>
        <taxon>Elateroidea</taxon>
        <taxon>Elateridae</taxon>
        <taxon>Agrypninae</taxon>
        <taxon>Pyrophorini</taxon>
        <taxon>Ignelater</taxon>
    </lineage>
</organism>
<evidence type="ECO:0000313" key="4">
    <source>
        <dbReference type="EMBL" id="KAF2904515.1"/>
    </source>
</evidence>
<dbReference type="PRINTS" id="PR00722">
    <property type="entry name" value="CHYMOTRYPSIN"/>
</dbReference>
<name>A0A8K0GH78_IGNLU</name>
<proteinExistence type="predicted"/>
<dbReference type="PANTHER" id="PTHR24257">
    <property type="entry name" value="CHYMOTRYPSIN-LIKE ELASTASE FAMILY MEMBER"/>
    <property type="match status" value="1"/>
</dbReference>
<dbReference type="GO" id="GO:0004252">
    <property type="term" value="F:serine-type endopeptidase activity"/>
    <property type="evidence" value="ECO:0007669"/>
    <property type="project" value="InterPro"/>
</dbReference>
<dbReference type="InterPro" id="IPR018114">
    <property type="entry name" value="TRYPSIN_HIS"/>
</dbReference>
<dbReference type="InterPro" id="IPR043504">
    <property type="entry name" value="Peptidase_S1_PA_chymotrypsin"/>
</dbReference>
<dbReference type="PROSITE" id="PS50240">
    <property type="entry name" value="TRYPSIN_DOM"/>
    <property type="match status" value="1"/>
</dbReference>
<reference evidence="4" key="1">
    <citation type="submission" date="2019-08" db="EMBL/GenBank/DDBJ databases">
        <title>The genome of the North American firefly Photinus pyralis.</title>
        <authorList>
            <consortium name="Photinus pyralis genome working group"/>
            <person name="Fallon T.R."/>
            <person name="Sander Lower S.E."/>
            <person name="Weng J.-K."/>
        </authorList>
    </citation>
    <scope>NUCLEOTIDE SEQUENCE</scope>
    <source>
        <strain evidence="4">TRF0915ILg1</strain>
        <tissue evidence="4">Whole body</tissue>
    </source>
</reference>
<dbReference type="Proteomes" id="UP000801492">
    <property type="component" value="Unassembled WGS sequence"/>
</dbReference>
<dbReference type="GO" id="GO:0005615">
    <property type="term" value="C:extracellular space"/>
    <property type="evidence" value="ECO:0007669"/>
    <property type="project" value="TreeGrafter"/>
</dbReference>
<dbReference type="SMART" id="SM00020">
    <property type="entry name" value="Tryp_SPc"/>
    <property type="match status" value="1"/>
</dbReference>
<feature type="chain" id="PRO_5035420388" description="Peptidase S1 domain-containing protein" evidence="2">
    <location>
        <begin position="18"/>
        <end position="195"/>
    </location>
</feature>
<evidence type="ECO:0000259" key="3">
    <source>
        <dbReference type="PROSITE" id="PS50240"/>
    </source>
</evidence>
<evidence type="ECO:0000256" key="2">
    <source>
        <dbReference type="SAM" id="SignalP"/>
    </source>
</evidence>
<feature type="non-terminal residue" evidence="4">
    <location>
        <position position="1"/>
    </location>
</feature>
<dbReference type="PANTHER" id="PTHR24257:SF17">
    <property type="match status" value="1"/>
</dbReference>
<accession>A0A8K0GH78</accession>
<sequence>MKNLVLVLVAFAACVTAVPTKSSHIDVFKNTLRGSDSRVVGGVEAEKNQFPYLCSLEWGMLGVFSHMCGCVAIKEDWVLTAGHCKPFPFGSYRVVLGRLDMGEENEDIQTHDVVNFIVHHNYPGGVAANDIGLLKLQTKIVPTEAVTIGIVPTEEECKTRTLGDAILAGWGLTNGIIPIPPKRAHYTIVPVISFE</sequence>
<comment type="caution">
    <text evidence="4">The sequence shown here is derived from an EMBL/GenBank/DDBJ whole genome shotgun (WGS) entry which is preliminary data.</text>
</comment>
<feature type="signal peptide" evidence="2">
    <location>
        <begin position="1"/>
        <end position="17"/>
    </location>
</feature>
<dbReference type="Pfam" id="PF00089">
    <property type="entry name" value="Trypsin"/>
    <property type="match status" value="1"/>
</dbReference>
<dbReference type="InterPro" id="IPR001254">
    <property type="entry name" value="Trypsin_dom"/>
</dbReference>
<dbReference type="PROSITE" id="PS00134">
    <property type="entry name" value="TRYPSIN_HIS"/>
    <property type="match status" value="1"/>
</dbReference>
<dbReference type="GO" id="GO:0006508">
    <property type="term" value="P:proteolysis"/>
    <property type="evidence" value="ECO:0007669"/>
    <property type="project" value="InterPro"/>
</dbReference>
<dbReference type="InterPro" id="IPR001314">
    <property type="entry name" value="Peptidase_S1A"/>
</dbReference>
<evidence type="ECO:0000313" key="5">
    <source>
        <dbReference type="Proteomes" id="UP000801492"/>
    </source>
</evidence>
<dbReference type="FunFam" id="2.40.10.10:FF:000068">
    <property type="entry name" value="transmembrane protease serine 2"/>
    <property type="match status" value="1"/>
</dbReference>
<dbReference type="OrthoDB" id="10061449at2759"/>
<dbReference type="SUPFAM" id="SSF50494">
    <property type="entry name" value="Trypsin-like serine proteases"/>
    <property type="match status" value="1"/>
</dbReference>
<keyword evidence="2" id="KW-0732">Signal</keyword>
<evidence type="ECO:0000256" key="1">
    <source>
        <dbReference type="ARBA" id="ARBA00023157"/>
    </source>
</evidence>
<dbReference type="InterPro" id="IPR050850">
    <property type="entry name" value="Peptidase_S1_Elastase_sf"/>
</dbReference>
<dbReference type="Gene3D" id="2.40.10.10">
    <property type="entry name" value="Trypsin-like serine proteases"/>
    <property type="match status" value="2"/>
</dbReference>
<protein>
    <recommendedName>
        <fullName evidence="3">Peptidase S1 domain-containing protein</fullName>
    </recommendedName>
</protein>
<gene>
    <name evidence="4" type="ORF">ILUMI_01656</name>
</gene>
<keyword evidence="5" id="KW-1185">Reference proteome</keyword>
<feature type="domain" description="Peptidase S1" evidence="3">
    <location>
        <begin position="39"/>
        <end position="195"/>
    </location>
</feature>
<dbReference type="InterPro" id="IPR009003">
    <property type="entry name" value="Peptidase_S1_PA"/>
</dbReference>
<dbReference type="AlphaFoldDB" id="A0A8K0GH78"/>